<dbReference type="GeneID" id="29117661"/>
<evidence type="ECO:0000313" key="1">
    <source>
        <dbReference type="EMBL" id="OAG24648.1"/>
    </source>
</evidence>
<proteinExistence type="predicted"/>
<sequence length="153" mass="17212">MTSRLLKMSACWERQRQMRRRYLRTPASNRRAVGRSISPRGCSHRHFASCSYRCGKLWIGSTGRSCFLEESRSMLYAGSRHQKDITLDIATACCYLSNCAGMLVLSGLVTLNSSAFLTISRQAGFQRASAIHTLGNNNTRTRALLVYRVVRKG</sequence>
<dbReference type="EMBL" id="KV441471">
    <property type="protein sequence ID" value="OAG24648.1"/>
    <property type="molecule type" value="Genomic_DNA"/>
</dbReference>
<name>A0A177DYT3_ALTAL</name>
<protein>
    <submittedName>
        <fullName evidence="1">Uncharacterized protein</fullName>
    </submittedName>
</protein>
<dbReference type="RefSeq" id="XP_018390069.1">
    <property type="nucleotide sequence ID" value="XM_018532067.1"/>
</dbReference>
<dbReference type="AlphaFoldDB" id="A0A177DYT3"/>
<dbReference type="VEuPathDB" id="FungiDB:CC77DRAFT_539124"/>
<evidence type="ECO:0000313" key="2">
    <source>
        <dbReference type="Proteomes" id="UP000077248"/>
    </source>
</evidence>
<keyword evidence="2" id="KW-1185">Reference proteome</keyword>
<gene>
    <name evidence="1" type="ORF">CC77DRAFT_539124</name>
</gene>
<dbReference type="Proteomes" id="UP000077248">
    <property type="component" value="Unassembled WGS sequence"/>
</dbReference>
<reference evidence="1 2" key="1">
    <citation type="submission" date="2016-05" db="EMBL/GenBank/DDBJ databases">
        <title>Comparative analysis of secretome profiles of manganese(II)-oxidizing ascomycete fungi.</title>
        <authorList>
            <consortium name="DOE Joint Genome Institute"/>
            <person name="Zeiner C.A."/>
            <person name="Purvine S.O."/>
            <person name="Zink E.M."/>
            <person name="Wu S."/>
            <person name="Pasa-Tolic L."/>
            <person name="Chaput D.L."/>
            <person name="Haridas S."/>
            <person name="Grigoriev I.V."/>
            <person name="Santelli C.M."/>
            <person name="Hansel C.M."/>
        </authorList>
    </citation>
    <scope>NUCLEOTIDE SEQUENCE [LARGE SCALE GENOMIC DNA]</scope>
    <source>
        <strain evidence="1 2">SRC1lrK2f</strain>
    </source>
</reference>
<dbReference type="KEGG" id="aalt:CC77DRAFT_539124"/>
<organism evidence="1 2">
    <name type="scientific">Alternaria alternata</name>
    <name type="common">Alternaria rot fungus</name>
    <name type="synonym">Torula alternata</name>
    <dbReference type="NCBI Taxonomy" id="5599"/>
    <lineage>
        <taxon>Eukaryota</taxon>
        <taxon>Fungi</taxon>
        <taxon>Dikarya</taxon>
        <taxon>Ascomycota</taxon>
        <taxon>Pezizomycotina</taxon>
        <taxon>Dothideomycetes</taxon>
        <taxon>Pleosporomycetidae</taxon>
        <taxon>Pleosporales</taxon>
        <taxon>Pleosporineae</taxon>
        <taxon>Pleosporaceae</taxon>
        <taxon>Alternaria</taxon>
        <taxon>Alternaria sect. Alternaria</taxon>
        <taxon>Alternaria alternata complex</taxon>
    </lineage>
</organism>
<accession>A0A177DYT3</accession>